<dbReference type="KEGG" id="cchl:FPL14_02555"/>
<dbReference type="Proteomes" id="UP000515679">
    <property type="component" value="Chromosome"/>
</dbReference>
<keyword evidence="2" id="KW-1185">Reference proteome</keyword>
<evidence type="ECO:0000313" key="2">
    <source>
        <dbReference type="Proteomes" id="UP000515679"/>
    </source>
</evidence>
<gene>
    <name evidence="1" type="ORF">FPL14_02555</name>
</gene>
<dbReference type="EMBL" id="CP041969">
    <property type="protein sequence ID" value="QMV40204.1"/>
    <property type="molecule type" value="Genomic_DNA"/>
</dbReference>
<reference evidence="1 2" key="1">
    <citation type="submission" date="2019-07" db="EMBL/GenBank/DDBJ databases">
        <authorList>
            <person name="Kim J.K."/>
            <person name="Cheong H.-M."/>
            <person name="Choi Y."/>
            <person name="Hwang K.J."/>
            <person name="Lee S."/>
            <person name="Choi C."/>
        </authorList>
    </citation>
    <scope>NUCLEOTIDE SEQUENCE [LARGE SCALE GENOMIC DNA]</scope>
    <source>
        <strain evidence="1 2">KS 22</strain>
    </source>
</reference>
<proteinExistence type="predicted"/>
<organism evidence="1 2">
    <name type="scientific">Cohnella cholangitidis</name>
    <dbReference type="NCBI Taxonomy" id="2598458"/>
    <lineage>
        <taxon>Bacteria</taxon>
        <taxon>Bacillati</taxon>
        <taxon>Bacillota</taxon>
        <taxon>Bacilli</taxon>
        <taxon>Bacillales</taxon>
        <taxon>Paenibacillaceae</taxon>
        <taxon>Cohnella</taxon>
    </lineage>
</organism>
<dbReference type="RefSeq" id="WP_182301561.1">
    <property type="nucleotide sequence ID" value="NZ_CP041969.1"/>
</dbReference>
<accession>A0A7G5BTC0</accession>
<protein>
    <submittedName>
        <fullName evidence="1">Uncharacterized protein</fullName>
    </submittedName>
</protein>
<dbReference type="AlphaFoldDB" id="A0A7G5BTC0"/>
<sequence length="113" mass="12830">MEIWSYSETNEYVSENFTQSLALGLNVIEATERALYEFDTVINESEIDRFFVYLTLAKAGIEQNQVRADVVSEIVTMLTNGVLGKLEGRITGEDLEVVMKDVERVNKYGREAI</sequence>
<evidence type="ECO:0000313" key="1">
    <source>
        <dbReference type="EMBL" id="QMV40204.1"/>
    </source>
</evidence>
<name>A0A7G5BTC0_9BACL</name>